<reference evidence="3 4" key="1">
    <citation type="submission" date="2019-03" db="EMBL/GenBank/DDBJ databases">
        <title>Flavobacterium AR-3-4 sp. nov. isolated from arctic soil.</title>
        <authorList>
            <person name="Chaudhary D.K."/>
        </authorList>
    </citation>
    <scope>NUCLEOTIDE SEQUENCE [LARGE SCALE GENOMIC DNA]</scope>
    <source>
        <strain evidence="3 4">AR-3-4</strain>
    </source>
</reference>
<dbReference type="Gene3D" id="3.90.550.10">
    <property type="entry name" value="Spore Coat Polysaccharide Biosynthesis Protein SpsA, Chain A"/>
    <property type="match status" value="1"/>
</dbReference>
<feature type="domain" description="Glycosyltransferase 2-like" evidence="2">
    <location>
        <begin position="4"/>
        <end position="114"/>
    </location>
</feature>
<proteinExistence type="predicted"/>
<keyword evidence="3" id="KW-0808">Transferase</keyword>
<gene>
    <name evidence="3" type="ORF">E0F76_04490</name>
</gene>
<dbReference type="InterPro" id="IPR001173">
    <property type="entry name" value="Glyco_trans_2-like"/>
</dbReference>
<dbReference type="GO" id="GO:0016740">
    <property type="term" value="F:transferase activity"/>
    <property type="evidence" value="ECO:0007669"/>
    <property type="project" value="UniProtKB-KW"/>
</dbReference>
<evidence type="ECO:0000313" key="4">
    <source>
        <dbReference type="Proteomes" id="UP000295479"/>
    </source>
</evidence>
<dbReference type="InterPro" id="IPR029044">
    <property type="entry name" value="Nucleotide-diphossugar_trans"/>
</dbReference>
<dbReference type="SUPFAM" id="SSF53448">
    <property type="entry name" value="Nucleotide-diphospho-sugar transferases"/>
    <property type="match status" value="1"/>
</dbReference>
<dbReference type="RefSeq" id="WP_132001970.1">
    <property type="nucleotide sequence ID" value="NZ_SMFK01000002.1"/>
</dbReference>
<dbReference type="CDD" id="cd00761">
    <property type="entry name" value="Glyco_tranf_GTA_type"/>
    <property type="match status" value="1"/>
</dbReference>
<dbReference type="EMBL" id="SMFK01000002">
    <property type="protein sequence ID" value="TDD98403.1"/>
    <property type="molecule type" value="Genomic_DNA"/>
</dbReference>
<feature type="transmembrane region" description="Helical" evidence="1">
    <location>
        <begin position="246"/>
        <end position="268"/>
    </location>
</feature>
<evidence type="ECO:0000256" key="1">
    <source>
        <dbReference type="SAM" id="Phobius"/>
    </source>
</evidence>
<dbReference type="AlphaFoldDB" id="A0A4R5CJA1"/>
<dbReference type="Proteomes" id="UP000295479">
    <property type="component" value="Unassembled WGS sequence"/>
</dbReference>
<keyword evidence="1" id="KW-1133">Transmembrane helix</keyword>
<sequence length="294" mass="34157">MQASILIVSKNRKEELEFTLTVLARVIDLSVHEVLVFLDGCTDDSSILENNIIWVRWYSSEKSIGASAARYQLYPMAQGEILFGFDDDAHPLNADFIDKTIRLFDSHSNVGIIAFQEVKGIYALDAEALALTQSPDEEYYTNEFIGCGFSIRKKVYESTNGFPVWIDIYGEESCVALEVIAKGYDILYSNTIKVNHRVNKELRKISGKNYFRFGNQLKNTTYYYLVYYPFPIVKIFKLYLHNFKKYALTDVTFFKIFFQTILEAIWYLPKIMRYRKPVDNAILKNMGQLKNLEF</sequence>
<dbReference type="Pfam" id="PF00535">
    <property type="entry name" value="Glycos_transf_2"/>
    <property type="match status" value="1"/>
</dbReference>
<name>A0A4R5CJA1_9FLAO</name>
<evidence type="ECO:0000259" key="2">
    <source>
        <dbReference type="Pfam" id="PF00535"/>
    </source>
</evidence>
<keyword evidence="4" id="KW-1185">Reference proteome</keyword>
<evidence type="ECO:0000313" key="3">
    <source>
        <dbReference type="EMBL" id="TDD98403.1"/>
    </source>
</evidence>
<keyword evidence="1" id="KW-0812">Transmembrane</keyword>
<accession>A0A4R5CJA1</accession>
<protein>
    <submittedName>
        <fullName evidence="3">Glycosyltransferase family 2 protein</fullName>
    </submittedName>
</protein>
<keyword evidence="1" id="KW-0472">Membrane</keyword>
<dbReference type="OrthoDB" id="1143197at2"/>
<organism evidence="3 4">
    <name type="scientific">Flavobacterium cellulosilyticum</name>
    <dbReference type="NCBI Taxonomy" id="2541731"/>
    <lineage>
        <taxon>Bacteria</taxon>
        <taxon>Pseudomonadati</taxon>
        <taxon>Bacteroidota</taxon>
        <taxon>Flavobacteriia</taxon>
        <taxon>Flavobacteriales</taxon>
        <taxon>Flavobacteriaceae</taxon>
        <taxon>Flavobacterium</taxon>
    </lineage>
</organism>
<comment type="caution">
    <text evidence="3">The sequence shown here is derived from an EMBL/GenBank/DDBJ whole genome shotgun (WGS) entry which is preliminary data.</text>
</comment>